<sequence>MCLDACGQQYIQNGWILEGGTSYKAICDLCMEIFDTEYWAASELKKIPATFSCCKAILLANGCCSGAHNSAYSREEHNSLQVQMVPVKLIHVQHIQKAFDFNVVMTQNQGKNPGHPYLRAKSTAKIFLLNHTQVNQYQKYRKNTKINHPGKNDMGGGYLPVVHKPHAAFGNCAKPQGFFKFIQEESNFQLWDGRSACHWVCGCCGISAETQGQIIVFTGSDSIATWIEHSKWYSLAWLSIELSECGSNAKNIQNTVLRAPLQSLKNHENFLFGLHGVVVPKGELAIKDSLGLVAICAEQTLHQSSSH</sequence>
<accession>A0AAD6ZV32</accession>
<keyword evidence="2" id="KW-1185">Reference proteome</keyword>
<proteinExistence type="predicted"/>
<dbReference type="AlphaFoldDB" id="A0AAD6ZV32"/>
<comment type="caution">
    <text evidence="1">The sequence shown here is derived from an EMBL/GenBank/DDBJ whole genome shotgun (WGS) entry which is preliminary data.</text>
</comment>
<protein>
    <submittedName>
        <fullName evidence="1">Uncharacterized protein</fullName>
    </submittedName>
</protein>
<dbReference type="EMBL" id="JARIHO010000026">
    <property type="protein sequence ID" value="KAJ7340819.1"/>
    <property type="molecule type" value="Genomic_DNA"/>
</dbReference>
<evidence type="ECO:0000313" key="1">
    <source>
        <dbReference type="EMBL" id="KAJ7340819.1"/>
    </source>
</evidence>
<gene>
    <name evidence="1" type="ORF">DFH08DRAFT_811999</name>
</gene>
<organism evidence="1 2">
    <name type="scientific">Mycena albidolilacea</name>
    <dbReference type="NCBI Taxonomy" id="1033008"/>
    <lineage>
        <taxon>Eukaryota</taxon>
        <taxon>Fungi</taxon>
        <taxon>Dikarya</taxon>
        <taxon>Basidiomycota</taxon>
        <taxon>Agaricomycotina</taxon>
        <taxon>Agaricomycetes</taxon>
        <taxon>Agaricomycetidae</taxon>
        <taxon>Agaricales</taxon>
        <taxon>Marasmiineae</taxon>
        <taxon>Mycenaceae</taxon>
        <taxon>Mycena</taxon>
    </lineage>
</organism>
<name>A0AAD6ZV32_9AGAR</name>
<reference evidence="1" key="1">
    <citation type="submission" date="2023-03" db="EMBL/GenBank/DDBJ databases">
        <title>Massive genome expansion in bonnet fungi (Mycena s.s.) driven by repeated elements and novel gene families across ecological guilds.</title>
        <authorList>
            <consortium name="Lawrence Berkeley National Laboratory"/>
            <person name="Harder C.B."/>
            <person name="Miyauchi S."/>
            <person name="Viragh M."/>
            <person name="Kuo A."/>
            <person name="Thoen E."/>
            <person name="Andreopoulos B."/>
            <person name="Lu D."/>
            <person name="Skrede I."/>
            <person name="Drula E."/>
            <person name="Henrissat B."/>
            <person name="Morin E."/>
            <person name="Kohler A."/>
            <person name="Barry K."/>
            <person name="LaButti K."/>
            <person name="Morin E."/>
            <person name="Salamov A."/>
            <person name="Lipzen A."/>
            <person name="Mereny Z."/>
            <person name="Hegedus B."/>
            <person name="Baldrian P."/>
            <person name="Stursova M."/>
            <person name="Weitz H."/>
            <person name="Taylor A."/>
            <person name="Grigoriev I.V."/>
            <person name="Nagy L.G."/>
            <person name="Martin F."/>
            <person name="Kauserud H."/>
        </authorList>
    </citation>
    <scope>NUCLEOTIDE SEQUENCE</scope>
    <source>
        <strain evidence="1">CBHHK002</strain>
    </source>
</reference>
<evidence type="ECO:0000313" key="2">
    <source>
        <dbReference type="Proteomes" id="UP001218218"/>
    </source>
</evidence>
<dbReference type="Proteomes" id="UP001218218">
    <property type="component" value="Unassembled WGS sequence"/>
</dbReference>